<protein>
    <submittedName>
        <fullName evidence="1">Uncharacterized protein</fullName>
    </submittedName>
</protein>
<evidence type="ECO:0000313" key="1">
    <source>
        <dbReference type="EMBL" id="MBX37617.1"/>
    </source>
</evidence>
<dbReference type="EMBL" id="GGEC01057133">
    <property type="protein sequence ID" value="MBX37617.1"/>
    <property type="molecule type" value="Transcribed_RNA"/>
</dbReference>
<accession>A0A2P2N549</accession>
<name>A0A2P2N549_RHIMU</name>
<reference evidence="1" key="1">
    <citation type="submission" date="2018-02" db="EMBL/GenBank/DDBJ databases">
        <title>Rhizophora mucronata_Transcriptome.</title>
        <authorList>
            <person name="Meera S.P."/>
            <person name="Sreeshan A."/>
            <person name="Augustine A."/>
        </authorList>
    </citation>
    <scope>NUCLEOTIDE SEQUENCE</scope>
    <source>
        <tissue evidence="1">Leaf</tissue>
    </source>
</reference>
<organism evidence="1">
    <name type="scientific">Rhizophora mucronata</name>
    <name type="common">Asiatic mangrove</name>
    <dbReference type="NCBI Taxonomy" id="61149"/>
    <lineage>
        <taxon>Eukaryota</taxon>
        <taxon>Viridiplantae</taxon>
        <taxon>Streptophyta</taxon>
        <taxon>Embryophyta</taxon>
        <taxon>Tracheophyta</taxon>
        <taxon>Spermatophyta</taxon>
        <taxon>Magnoliopsida</taxon>
        <taxon>eudicotyledons</taxon>
        <taxon>Gunneridae</taxon>
        <taxon>Pentapetalae</taxon>
        <taxon>rosids</taxon>
        <taxon>fabids</taxon>
        <taxon>Malpighiales</taxon>
        <taxon>Rhizophoraceae</taxon>
        <taxon>Rhizophora</taxon>
    </lineage>
</organism>
<dbReference type="AlphaFoldDB" id="A0A2P2N549"/>
<proteinExistence type="predicted"/>
<sequence length="49" mass="5860">MECWRLGILFSRMLSANAFHVYHSARNYVVGFYRTVLVKYLVRFLVANF</sequence>